<sequence>MKVVENVLAIYAPIGIIIFILRICIGLHVFLIASILPRFSILRRVVLRVMYIILGIVITSEGSENRDDDVGVLVANHVSVCDHLAVNLVLPCTVPKVHNLPKFLSWAMGYEEMGASQGRQSLVNNVKNYCSQQNRPVLAFPEGAMTNGTVGLLKFSSWPFSVQQSVQPVCISASRPLLPASLCNISSSLWMDMMWFLFVPCTLFHVRVGQFSFLLDNQKLIQTPKLGAKLTLRRAFYSIKTIARVLPAMTKQELQSVEEFAQEVQQKMAEELKVEATKFTSQEKTDYLKRKAKDSTQASSNSSPADSIPSTPPTPPPSPTQKEPPKFDFRKSWSEKTLNEELEIMVKQVKGVLLDTDVEIIRKDLEKTNSVDATITNIVEGRIPQEVPLSDTAATESDATLSPSEQYYDEIELVPTNPSDACRPIENILDVKGQIALVRRGGCSFLSKALTVADANAAAIFIYDHDLSNDWAFVDMVGDGTNRDTELPAAFMLGRDGQRITESLTANGLKSAILTMPYNVTGIPLGHIDKAPWTLW</sequence>
<keyword evidence="4" id="KW-0256">Endoplasmic reticulum</keyword>
<dbReference type="GO" id="GO:0016746">
    <property type="term" value="F:acyltransferase activity"/>
    <property type="evidence" value="ECO:0007669"/>
    <property type="project" value="InterPro"/>
</dbReference>
<evidence type="ECO:0000256" key="5">
    <source>
        <dbReference type="ARBA" id="ARBA00023136"/>
    </source>
</evidence>
<evidence type="ECO:0000256" key="4">
    <source>
        <dbReference type="ARBA" id="ARBA00022824"/>
    </source>
</evidence>
<dbReference type="InterPro" id="IPR003892">
    <property type="entry name" value="CUE"/>
</dbReference>
<dbReference type="GO" id="GO:0043130">
    <property type="term" value="F:ubiquitin binding"/>
    <property type="evidence" value="ECO:0007669"/>
    <property type="project" value="InterPro"/>
</dbReference>
<evidence type="ECO:0000256" key="8">
    <source>
        <dbReference type="SAM" id="Phobius"/>
    </source>
</evidence>
<evidence type="ECO:0000256" key="3">
    <source>
        <dbReference type="ARBA" id="ARBA00022677"/>
    </source>
</evidence>
<dbReference type="Pfam" id="PF02225">
    <property type="entry name" value="PA"/>
    <property type="match status" value="1"/>
</dbReference>
<dbReference type="Gene3D" id="1.10.8.10">
    <property type="entry name" value="DNA helicase RuvA subunit, C-terminal domain"/>
    <property type="match status" value="1"/>
</dbReference>
<dbReference type="Proteomes" id="UP001152320">
    <property type="component" value="Chromosome 17"/>
</dbReference>
<comment type="caution">
    <text evidence="10">The sequence shown here is derived from an EMBL/GenBank/DDBJ whole genome shotgun (WGS) entry which is preliminary data.</text>
</comment>
<keyword evidence="5 8" id="KW-0472">Membrane</keyword>
<dbReference type="InterPro" id="IPR002123">
    <property type="entry name" value="Plipid/glycerol_acylTrfase"/>
</dbReference>
<gene>
    <name evidence="10" type="ORF">HOLleu_33277</name>
</gene>
<comment type="subcellular location">
    <subcellularLocation>
        <location evidence="1">Endoplasmic reticulum membrane</location>
        <topology evidence="1">Peripheral membrane protein</topology>
    </subcellularLocation>
    <subcellularLocation>
        <location evidence="2">Lipid droplet</location>
    </subcellularLocation>
</comment>
<accession>A0A9Q0YNC4</accession>
<keyword evidence="11" id="KW-1185">Reference proteome</keyword>
<dbReference type="EMBL" id="JAIZAY010000017">
    <property type="protein sequence ID" value="KAJ8025659.1"/>
    <property type="molecule type" value="Genomic_DNA"/>
</dbReference>
<dbReference type="GO" id="GO:0036503">
    <property type="term" value="P:ERAD pathway"/>
    <property type="evidence" value="ECO:0007669"/>
    <property type="project" value="TreeGrafter"/>
</dbReference>
<dbReference type="SMART" id="SM00546">
    <property type="entry name" value="CUE"/>
    <property type="match status" value="1"/>
</dbReference>
<dbReference type="Pfam" id="PF02845">
    <property type="entry name" value="CUE"/>
    <property type="match status" value="1"/>
</dbReference>
<dbReference type="AlphaFoldDB" id="A0A9Q0YNC4"/>
<dbReference type="PANTHER" id="PTHR15486">
    <property type="entry name" value="ANCIENT UBIQUITOUS PROTEIN"/>
    <property type="match status" value="1"/>
</dbReference>
<protein>
    <submittedName>
        <fullName evidence="10">Ancient ubiquitous protein 1</fullName>
    </submittedName>
</protein>
<organism evidence="10 11">
    <name type="scientific">Holothuria leucospilota</name>
    <name type="common">Black long sea cucumber</name>
    <name type="synonym">Mertensiothuria leucospilota</name>
    <dbReference type="NCBI Taxonomy" id="206669"/>
    <lineage>
        <taxon>Eukaryota</taxon>
        <taxon>Metazoa</taxon>
        <taxon>Echinodermata</taxon>
        <taxon>Eleutherozoa</taxon>
        <taxon>Echinozoa</taxon>
        <taxon>Holothuroidea</taxon>
        <taxon>Aspidochirotacea</taxon>
        <taxon>Aspidochirotida</taxon>
        <taxon>Holothuriidae</taxon>
        <taxon>Holothuria</taxon>
    </lineage>
</organism>
<evidence type="ECO:0000313" key="10">
    <source>
        <dbReference type="EMBL" id="KAJ8025659.1"/>
    </source>
</evidence>
<feature type="domain" description="CUE" evidence="9">
    <location>
        <begin position="341"/>
        <end position="383"/>
    </location>
</feature>
<feature type="transmembrane region" description="Helical" evidence="8">
    <location>
        <begin position="12"/>
        <end position="33"/>
    </location>
</feature>
<keyword evidence="8" id="KW-1133">Transmembrane helix</keyword>
<evidence type="ECO:0000256" key="2">
    <source>
        <dbReference type="ARBA" id="ARBA00004502"/>
    </source>
</evidence>
<evidence type="ECO:0000256" key="7">
    <source>
        <dbReference type="SAM" id="MobiDB-lite"/>
    </source>
</evidence>
<evidence type="ECO:0000256" key="6">
    <source>
        <dbReference type="ARBA" id="ARBA00035634"/>
    </source>
</evidence>
<dbReference type="OrthoDB" id="1854593at2759"/>
<feature type="region of interest" description="Disordered" evidence="7">
    <location>
        <begin position="285"/>
        <end position="328"/>
    </location>
</feature>
<name>A0A9Q0YNC4_HOLLE</name>
<feature type="compositionally biased region" description="Pro residues" evidence="7">
    <location>
        <begin position="310"/>
        <end position="319"/>
    </location>
</feature>
<dbReference type="InterPro" id="IPR046450">
    <property type="entry name" value="PA_dom_sf"/>
</dbReference>
<proteinExistence type="inferred from homology"/>
<dbReference type="SMART" id="SM00563">
    <property type="entry name" value="PlsC"/>
    <property type="match status" value="1"/>
</dbReference>
<dbReference type="SUPFAM" id="SSF52025">
    <property type="entry name" value="PA domain"/>
    <property type="match status" value="1"/>
</dbReference>
<evidence type="ECO:0000256" key="1">
    <source>
        <dbReference type="ARBA" id="ARBA00004406"/>
    </source>
</evidence>
<dbReference type="SUPFAM" id="SSF69593">
    <property type="entry name" value="Glycerol-3-phosphate (1)-acyltransferase"/>
    <property type="match status" value="1"/>
</dbReference>
<dbReference type="Gene3D" id="3.50.30.30">
    <property type="match status" value="1"/>
</dbReference>
<dbReference type="InterPro" id="IPR003137">
    <property type="entry name" value="PA_domain"/>
</dbReference>
<evidence type="ECO:0000313" key="11">
    <source>
        <dbReference type="Proteomes" id="UP001152320"/>
    </source>
</evidence>
<keyword evidence="3" id="KW-0551">Lipid droplet</keyword>
<feature type="compositionally biased region" description="Low complexity" evidence="7">
    <location>
        <begin position="295"/>
        <end position="309"/>
    </location>
</feature>
<reference evidence="10" key="1">
    <citation type="submission" date="2021-10" db="EMBL/GenBank/DDBJ databases">
        <title>Tropical sea cucumber genome reveals ecological adaptation and Cuvierian tubules defense mechanism.</title>
        <authorList>
            <person name="Chen T."/>
        </authorList>
    </citation>
    <scope>NUCLEOTIDE SEQUENCE</scope>
    <source>
        <strain evidence="10">Nanhai2018</strain>
        <tissue evidence="10">Muscle</tissue>
    </source>
</reference>
<dbReference type="PANTHER" id="PTHR15486:SF96">
    <property type="entry name" value="LIPID DROPLET-REGULATING VLDL ASSEMBLY FACTOR AUP1"/>
    <property type="match status" value="1"/>
</dbReference>
<dbReference type="GO" id="GO:0005811">
    <property type="term" value="C:lipid droplet"/>
    <property type="evidence" value="ECO:0007669"/>
    <property type="project" value="UniProtKB-SubCell"/>
</dbReference>
<dbReference type="GO" id="GO:0005789">
    <property type="term" value="C:endoplasmic reticulum membrane"/>
    <property type="evidence" value="ECO:0007669"/>
    <property type="project" value="UniProtKB-SubCell"/>
</dbReference>
<comment type="similarity">
    <text evidence="6">Belongs to the AUP1 family.</text>
</comment>
<keyword evidence="8" id="KW-0812">Transmembrane</keyword>
<dbReference type="PROSITE" id="PS51140">
    <property type="entry name" value="CUE"/>
    <property type="match status" value="1"/>
</dbReference>
<evidence type="ECO:0000259" key="9">
    <source>
        <dbReference type="PROSITE" id="PS51140"/>
    </source>
</evidence>